<dbReference type="InterPro" id="IPR039808">
    <property type="entry name" value="Cadherin"/>
</dbReference>
<feature type="domain" description="EF-hand" evidence="5">
    <location>
        <begin position="2448"/>
        <end position="2483"/>
    </location>
</feature>
<dbReference type="SMART" id="SM00112">
    <property type="entry name" value="CA"/>
    <property type="match status" value="6"/>
</dbReference>
<dbReference type="InterPro" id="IPR036439">
    <property type="entry name" value="Dockerin_dom_sf"/>
</dbReference>
<feature type="domain" description="Cadherin" evidence="6">
    <location>
        <begin position="1583"/>
        <end position="1690"/>
    </location>
</feature>
<dbReference type="GO" id="GO:0000272">
    <property type="term" value="P:polysaccharide catabolic process"/>
    <property type="evidence" value="ECO:0007669"/>
    <property type="project" value="InterPro"/>
</dbReference>
<dbReference type="SUPFAM" id="SSF47473">
    <property type="entry name" value="EF-hand"/>
    <property type="match status" value="1"/>
</dbReference>
<feature type="domain" description="Cadherin" evidence="6">
    <location>
        <begin position="653"/>
        <end position="769"/>
    </location>
</feature>
<dbReference type="SUPFAM" id="SSF55486">
    <property type="entry name" value="Metalloproteases ('zincins'), catalytic domain"/>
    <property type="match status" value="1"/>
</dbReference>
<dbReference type="Gene3D" id="2.60.40.10">
    <property type="entry name" value="Immunoglobulins"/>
    <property type="match status" value="3"/>
</dbReference>
<proteinExistence type="predicted"/>
<dbReference type="GO" id="GO:0007156">
    <property type="term" value="P:homophilic cell adhesion via plasma membrane adhesion molecules"/>
    <property type="evidence" value="ECO:0007669"/>
    <property type="project" value="InterPro"/>
</dbReference>
<feature type="domain" description="Cadherin" evidence="6">
    <location>
        <begin position="769"/>
        <end position="888"/>
    </location>
</feature>
<evidence type="ECO:0000259" key="5">
    <source>
        <dbReference type="PROSITE" id="PS50222"/>
    </source>
</evidence>
<gene>
    <name evidence="7" type="ORF">HOV93_22170</name>
</gene>
<dbReference type="SUPFAM" id="SSF49313">
    <property type="entry name" value="Cadherin-like"/>
    <property type="match status" value="6"/>
</dbReference>
<dbReference type="Pfam" id="PF17936">
    <property type="entry name" value="Big_6"/>
    <property type="match status" value="1"/>
</dbReference>
<keyword evidence="3" id="KW-0106">Calcium</keyword>
<dbReference type="PANTHER" id="PTHR24027">
    <property type="entry name" value="CADHERIN-23"/>
    <property type="match status" value="1"/>
</dbReference>
<feature type="domain" description="Cadherin" evidence="6">
    <location>
        <begin position="541"/>
        <end position="652"/>
    </location>
</feature>
<dbReference type="EMBL" id="JABRWO010000005">
    <property type="protein sequence ID" value="MBA2115045.1"/>
    <property type="molecule type" value="Genomic_DNA"/>
</dbReference>
<dbReference type="InterPro" id="IPR002126">
    <property type="entry name" value="Cadherin-like_dom"/>
</dbReference>
<evidence type="ECO:0000256" key="2">
    <source>
        <dbReference type="ARBA" id="ARBA00022737"/>
    </source>
</evidence>
<accession>A0A7V8V4Z0</accession>
<dbReference type="GO" id="GO:0016342">
    <property type="term" value="C:catenin complex"/>
    <property type="evidence" value="ECO:0007669"/>
    <property type="project" value="TreeGrafter"/>
</dbReference>
<dbReference type="Gene3D" id="1.10.1330.10">
    <property type="entry name" value="Dockerin domain"/>
    <property type="match status" value="1"/>
</dbReference>
<dbReference type="InterPro" id="IPR011992">
    <property type="entry name" value="EF-hand-dom_pair"/>
</dbReference>
<reference evidence="7 8" key="1">
    <citation type="submission" date="2020-05" db="EMBL/GenBank/DDBJ databases">
        <title>Bremerella alba sp. nov., a novel planctomycete isolated from the surface of the macroalga Fucus spiralis.</title>
        <authorList>
            <person name="Godinho O."/>
            <person name="Botelho R."/>
            <person name="Albuquerque L."/>
            <person name="Wiegand S."/>
            <person name="Da Costa M.S."/>
            <person name="Lobo-Da-Cunha A."/>
            <person name="Jogler C."/>
            <person name="Lage O.M."/>
        </authorList>
    </citation>
    <scope>NUCLEOTIDE SEQUENCE [LARGE SCALE GENOMIC DNA]</scope>
    <source>
        <strain evidence="7 8">FF15</strain>
    </source>
</reference>
<evidence type="ECO:0008006" key="9">
    <source>
        <dbReference type="Google" id="ProtNLM"/>
    </source>
</evidence>
<dbReference type="Pfam" id="PF00028">
    <property type="entry name" value="Cadherin"/>
    <property type="match status" value="4"/>
</dbReference>
<dbReference type="PANTHER" id="PTHR24027:SF438">
    <property type="entry name" value="CADHERIN 23"/>
    <property type="match status" value="1"/>
</dbReference>
<feature type="domain" description="Cadherin" evidence="6">
    <location>
        <begin position="882"/>
        <end position="993"/>
    </location>
</feature>
<dbReference type="InterPro" id="IPR015919">
    <property type="entry name" value="Cadherin-like_sf"/>
</dbReference>
<dbReference type="GO" id="GO:0008013">
    <property type="term" value="F:beta-catenin binding"/>
    <property type="evidence" value="ECO:0007669"/>
    <property type="project" value="TreeGrafter"/>
</dbReference>
<dbReference type="GO" id="GO:0045296">
    <property type="term" value="F:cadherin binding"/>
    <property type="evidence" value="ECO:0007669"/>
    <property type="project" value="TreeGrafter"/>
</dbReference>
<dbReference type="PROSITE" id="PS50222">
    <property type="entry name" value="EF_HAND_2"/>
    <property type="match status" value="1"/>
</dbReference>
<dbReference type="InterPro" id="IPR041498">
    <property type="entry name" value="Big_6"/>
</dbReference>
<dbReference type="InterPro" id="IPR044016">
    <property type="entry name" value="Big_13"/>
</dbReference>
<protein>
    <recommendedName>
        <fullName evidence="9">Cadherin domain protein</fullName>
    </recommendedName>
</protein>
<dbReference type="Proteomes" id="UP000551616">
    <property type="component" value="Unassembled WGS sequence"/>
</dbReference>
<dbReference type="PROSITE" id="PS50268">
    <property type="entry name" value="CADHERIN_2"/>
    <property type="match status" value="9"/>
</dbReference>
<keyword evidence="4" id="KW-0472">Membrane</keyword>
<organism evidence="7 8">
    <name type="scientific">Bremerella alba</name>
    <dbReference type="NCBI Taxonomy" id="980252"/>
    <lineage>
        <taxon>Bacteria</taxon>
        <taxon>Pseudomonadati</taxon>
        <taxon>Planctomycetota</taxon>
        <taxon>Planctomycetia</taxon>
        <taxon>Pirellulales</taxon>
        <taxon>Pirellulaceae</taxon>
        <taxon>Bremerella</taxon>
    </lineage>
</organism>
<dbReference type="GO" id="GO:0016477">
    <property type="term" value="P:cell migration"/>
    <property type="evidence" value="ECO:0007669"/>
    <property type="project" value="TreeGrafter"/>
</dbReference>
<sequence>MRLESLEIRDLLAANTLDFVDNLEIGSPGEKRDLQLEVDPASGTAIVALRIQGTGGNLDPAIPLVFIQDTDRNNPANHVPLMQTMADANGSLDSVVMFEVSGGSNFTIEVGGTSGSGGFLAEVMLFGSTDADGGVSENEYMRAVAAELQARGAGNHNTAAYFQSVYGINFNESQYNVAYDANLNGQVDGYEVGYVESNMGNAPVILDLIGDNEAPAVEAAVVVDTGSSTSDNITSDTTGISGTITDFSTIVSAQVSIQNGTGGSIDLANTVSPPSISSLTQTDSEITFTLDIDDLDDLLGTGTVLNSGSYTLEITTEDELGNVSVTPFELVFEFDDTAPIAPTGVDMAAADDSGDSDVDDLTNVTTPTFTVTAEVGSTVTFSSSNDGVLGSVVADASGVATLTPATGLSEGAHDITTTATDIAGNTSVASTALSIVIDTIAPADVGAVELDNKTGNNNLTDQVQATFSGTTEGLATVEILDNNSVVVGTTTADGSGDFTFEVGDNIALDLGENDFTFVATDAAGNSSTPTPFTVFRNTPPSIEQSIFTIEENLATDADVGDVTADSNDGATDILTYAITGIDAGYEGTFAIDASTGKITVADSSNLDFETKSTFTVEIQVTDSKGDGLGGAGLVTTQNITINLSDVNEAPVFDEDSYTLTIEENSADGVELTGGPIVATDEDADDQGTNLTYSITGGNGAALFDIDATSGIVTVKAGALLDYETTSSYTLEITATDKLDGDGNGEVGGVNSVPQMVTVNLIDVNEAPVITSDATVDVAENTANGTLVATVTATDVDEDDPPFLFEITGGSGQTVFEINSATGEVTVSDQAALNFEGGTTSFELNIQVTDNLDGNGLGEVGTQLTDSFTLTINVTDVNDAPVVVVAPTLQINENASAATAVTTDGSIVADLTDYFTDEDLDTLTFTIDGGNGNGAFAIDGDNIVVADSTKLNFEDPTLNSYTLTIVATDDGTGMLSAQQDIDIEVINLNELPVIPGGTVSLPTISLLDVDDPSDVSGFSLDIGLIDPEGDMLTYSIAQDDEDFFQLNADGTITLLKELTSSDLGVDGEGTFSITFTFDDDNTLLTDDVLNKGPFTLNLTVADNEAPVFTTPTDAAFTIEENVAGSIIDGASLTPAVILTATDVENDQFTFSLEVSDANSGQDLVDLFELALVDDMGTADLNDDVYELVVANAAGLTFDNVNALGATGGVFDIDLVVTDSEGRFSTKTITITVTDENNSPTFTAPVGVNVNEFVETKTGSLGASSGDVVYDLSGAFEDVDAASNLTYTIDAAVVSGTSVDVTGAFDIVNGEIVVDMAQLLDVEGIDPDSITLTITANDGQSEANSTVTGDIEIAINPLNELPIYDTPTDPFEISFADVDDDYVATPIDLGNISEVLTAVDPEGDAIVYSQVAMGGTGSDYFSLSPDGTISLIQNVPDAGFSNQERFFTLTFNYADQPGLESDGDLLFDPFELTIRVFQNPPATFDEVDYDFSLDENTVADNTIVQSVSASDDEGEDVTYDIDDPSNTFVIDEITGDIRIDNNAALNFESNSEIVFTVFAIDEAMNMTPMTITVNINDVNEAPVIDNNPGPFSIAEDAVDGTAVGTVAVSDPDTGDSFTFQIVGGDPNGVFAIDSNGNITIEDNTTIDFENAEVYTLEIKVTDNGGPTPGMNQLFDSKSFTIDVGDVNEAPVLVGMDFDLATVDESDLTAQEIADGVPGATFVRRFDIDVASFFTDPEGSNVLLEVNNEAAVTAGGHIVSVSFDNGAGQLVVEFEYFGVGQDRAPVDVELVATEDTLDALVADTPLLVNISVTNEKAVDFQIIPVLNLTQDSTQGFDGVAPAGLPQATDRFADEQTFFVEIWGTTLVGEDDVQAGNAWIEGFRLAILGLDYRDDLVNVIDIIAPGKALGEGSEPVIWADGSVDNFNAFFGSADPLDLEPPVPGFGSIGGKGSYVRLGYLELQAKAGVDIESVTDLVSIDFNDSETTITLNPADEEDVLVGGDPETDLPRSDEIRAVINTSQITIENTSVEIVDAEKFTISSADSSAIILGQGASTIGGLEALGQGGNGVGNVTSFTGNIFVLFSGDEMDPDSFEIIGTELILTEEGSYTPGEPDELGGNPEINGDSSANFGLEAHETINVGGASVETDHFVAVRETVIRIAGSPEVVLSGNAYTGNVGFDSSSFGIDIATGFVDVQTKTAVNGGGAFAAEREFLGGIALGANGAEASSIEGDGLGGYILTLDLNRLIQNTFDISGSMVGINLNFEGTIVAAAGGAVPLQGTVFAKDGQPLEDGSGIFVTVNKNRTGIDASGQVAELPDSADWASEWDSLWVEVWGNTADAAGVYGGSLDLGYDTSLFTATEIEYASSMNVNRTGTIDDANGMITGLGSQSEQTDLGNGSFVLLGRVKLESLPNDGIDVSVGGDLTAESLGLEATNTKVMLSYIGEVDADVTDVADVDIWAVAYDANDDGKIGLADFSQFISAYGKSTLTANNAMTAALDFDNDGKVGLGDFSAFIGNYGKTKLNVSSIQYPETFTQMWVGKGVELNGPDTMQDVFDRAVTDWQEALGWEEPIDVKLVVKDFGDAQLGEAELLGLDENGLPQFGILTLDDDGAGLGWSSDLEGGPAEGQYDLYTVILHELGHLYGFMSHYAGFSDNVVTDHEGNKVFIGSDFVAVLDDYAHHLDSTEHMGDVMNATLDPGQRKMISALDVQILETAYASATAGQTLVGGSAALQAAVTTESIVEETIAPVETHNPVSFVFDKVVDVESISGRTGYEAAIAPMVYHELIRNGVRVTTSSSAEVQQQMEDVDSVVSSLAVEDSSLLLADSVEDANYFAIEEDSDSVDDLFADWDFNSDLEG</sequence>
<dbReference type="Gene3D" id="2.60.40.60">
    <property type="entry name" value="Cadherins"/>
    <property type="match status" value="6"/>
</dbReference>
<dbReference type="Pfam" id="PF19077">
    <property type="entry name" value="Big_13"/>
    <property type="match status" value="1"/>
</dbReference>
<dbReference type="InterPro" id="IPR018247">
    <property type="entry name" value="EF_Hand_1_Ca_BS"/>
</dbReference>
<evidence type="ECO:0000256" key="4">
    <source>
        <dbReference type="ARBA" id="ARBA00023136"/>
    </source>
</evidence>
<dbReference type="InterPro" id="IPR002048">
    <property type="entry name" value="EF_hand_dom"/>
</dbReference>
<comment type="caution">
    <text evidence="7">The sequence shown here is derived from an EMBL/GenBank/DDBJ whole genome shotgun (WGS) entry which is preliminary data.</text>
</comment>
<feature type="domain" description="Cadherin" evidence="6">
    <location>
        <begin position="1118"/>
        <end position="1240"/>
    </location>
</feature>
<dbReference type="PROSITE" id="PS00018">
    <property type="entry name" value="EF_HAND_1"/>
    <property type="match status" value="2"/>
</dbReference>
<feature type="domain" description="Cadherin" evidence="6">
    <location>
        <begin position="1483"/>
        <end position="1582"/>
    </location>
</feature>
<keyword evidence="2" id="KW-0677">Repeat</keyword>
<name>A0A7V8V4Z0_9BACT</name>
<dbReference type="PRINTS" id="PR00205">
    <property type="entry name" value="CADHERIN"/>
</dbReference>
<dbReference type="GO" id="GO:0005509">
    <property type="term" value="F:calcium ion binding"/>
    <property type="evidence" value="ECO:0007669"/>
    <property type="project" value="InterPro"/>
</dbReference>
<evidence type="ECO:0000313" key="7">
    <source>
        <dbReference type="EMBL" id="MBA2115045.1"/>
    </source>
</evidence>
<feature type="domain" description="Cadherin" evidence="6">
    <location>
        <begin position="1276"/>
        <end position="1362"/>
    </location>
</feature>
<dbReference type="InterPro" id="IPR013783">
    <property type="entry name" value="Ig-like_fold"/>
</dbReference>
<evidence type="ECO:0000313" key="8">
    <source>
        <dbReference type="Proteomes" id="UP000551616"/>
    </source>
</evidence>
<feature type="domain" description="Cadherin" evidence="6">
    <location>
        <begin position="994"/>
        <end position="1107"/>
    </location>
</feature>
<keyword evidence="8" id="KW-1185">Reference proteome</keyword>
<dbReference type="CDD" id="cd11304">
    <property type="entry name" value="Cadherin_repeat"/>
    <property type="match status" value="6"/>
</dbReference>
<evidence type="ECO:0000256" key="1">
    <source>
        <dbReference type="ARBA" id="ARBA00004370"/>
    </source>
</evidence>
<evidence type="ECO:0000256" key="3">
    <source>
        <dbReference type="ARBA" id="ARBA00022837"/>
    </source>
</evidence>
<evidence type="ECO:0000259" key="6">
    <source>
        <dbReference type="PROSITE" id="PS50268"/>
    </source>
</evidence>
<comment type="subcellular location">
    <subcellularLocation>
        <location evidence="1">Membrane</location>
    </subcellularLocation>
</comment>